<name>A0A4U6TPX7_SETVI</name>
<feature type="domain" description="DUF1618" evidence="1">
    <location>
        <begin position="231"/>
        <end position="356"/>
    </location>
</feature>
<dbReference type="OMA" id="DDMAWEM"/>
<dbReference type="AlphaFoldDB" id="A0A4U6TPX7"/>
<reference evidence="2" key="1">
    <citation type="submission" date="2019-03" db="EMBL/GenBank/DDBJ databases">
        <title>WGS assembly of Setaria viridis.</title>
        <authorList>
            <person name="Huang P."/>
            <person name="Jenkins J."/>
            <person name="Grimwood J."/>
            <person name="Barry K."/>
            <person name="Healey A."/>
            <person name="Mamidi S."/>
            <person name="Sreedasyam A."/>
            <person name="Shu S."/>
            <person name="Feldman M."/>
            <person name="Wu J."/>
            <person name="Yu Y."/>
            <person name="Chen C."/>
            <person name="Johnson J."/>
            <person name="Rokhsar D."/>
            <person name="Baxter I."/>
            <person name="Schmutz J."/>
            <person name="Brutnell T."/>
            <person name="Kellogg E."/>
        </authorList>
    </citation>
    <scope>NUCLEOTIDE SEQUENCE [LARGE SCALE GENOMIC DNA]</scope>
</reference>
<keyword evidence="3" id="KW-1185">Reference proteome</keyword>
<dbReference type="PANTHER" id="PTHR33074">
    <property type="entry name" value="EXPRESSED PROTEIN-RELATED"/>
    <property type="match status" value="1"/>
</dbReference>
<dbReference type="InterPro" id="IPR011676">
    <property type="entry name" value="DUF1618"/>
</dbReference>
<dbReference type="PANTHER" id="PTHR33074:SF124">
    <property type="entry name" value="DUF1618 DOMAIN-CONTAINING PROTEIN"/>
    <property type="match status" value="1"/>
</dbReference>
<proteinExistence type="predicted"/>
<evidence type="ECO:0000259" key="1">
    <source>
        <dbReference type="Pfam" id="PF07762"/>
    </source>
</evidence>
<accession>A0A4U6TPX7</accession>
<dbReference type="Gramene" id="TKV99576">
    <property type="protein sequence ID" value="TKV99576"/>
    <property type="gene ID" value="SEVIR_8G052900v2"/>
</dbReference>
<evidence type="ECO:0000313" key="3">
    <source>
        <dbReference type="Proteomes" id="UP000298652"/>
    </source>
</evidence>
<sequence length="518" mass="57190">MEVQTAQPPSCSSSAAGYPRWVMLEQYVKSNVQDSSRITPDAKTLAAARTSNGHRIQVSLGLAEPPATSALRVELPEGVYAKYATVVAADGDSLLLRVNLDQRSFASDDTLDHFVYNAGSAAADPSRPPSLSLLPSYNVTYRPMIQYLVTDATGILRHGDDQIVVAELHTATVRVTLETKAAELYMFRSGEWSIRRPRICSSVAGDGELEELPSWWNTDTVFPMSGRTLCWVDLSRGVLFCDVLEESPWLQYLPLPKVPLFGRASNRNLGVTAGGVLKFVNIFPRCCCGGAGTSKCEHSNHAYTIHTYTLRTEGMEWVMDGMVDATELWALEAYKGLPRVPLDYPIVSMDEPHVICFLLCEDHHVKYGDQTLWLLKVDTRSKTIQSVSKYPGGRFLGRALIPSSISYYLNSYPICSSDGTSTSLGQTSQMDIEKLRAYDSRNSMLQSSCKSFAKPAVEASEILAALQDIPSYGLDRDDMLKAYSILSNDNGLRLRSLLGLPLNLRKDWLLMEIKAGDA</sequence>
<gene>
    <name evidence="2" type="ORF">SEVIR_8G052900v2</name>
</gene>
<dbReference type="Pfam" id="PF07762">
    <property type="entry name" value="DUF1618"/>
    <property type="match status" value="1"/>
</dbReference>
<evidence type="ECO:0000313" key="2">
    <source>
        <dbReference type="EMBL" id="TKV99576.1"/>
    </source>
</evidence>
<organism evidence="2 3">
    <name type="scientific">Setaria viridis</name>
    <name type="common">Green bristlegrass</name>
    <name type="synonym">Setaria italica subsp. viridis</name>
    <dbReference type="NCBI Taxonomy" id="4556"/>
    <lineage>
        <taxon>Eukaryota</taxon>
        <taxon>Viridiplantae</taxon>
        <taxon>Streptophyta</taxon>
        <taxon>Embryophyta</taxon>
        <taxon>Tracheophyta</taxon>
        <taxon>Spermatophyta</taxon>
        <taxon>Magnoliopsida</taxon>
        <taxon>Liliopsida</taxon>
        <taxon>Poales</taxon>
        <taxon>Poaceae</taxon>
        <taxon>PACMAD clade</taxon>
        <taxon>Panicoideae</taxon>
        <taxon>Panicodae</taxon>
        <taxon>Paniceae</taxon>
        <taxon>Cenchrinae</taxon>
        <taxon>Setaria</taxon>
    </lineage>
</organism>
<protein>
    <recommendedName>
        <fullName evidence="1">DUF1618 domain-containing protein</fullName>
    </recommendedName>
</protein>
<dbReference type="EMBL" id="CM016559">
    <property type="protein sequence ID" value="TKV99576.1"/>
    <property type="molecule type" value="Genomic_DNA"/>
</dbReference>
<dbReference type="Proteomes" id="UP000298652">
    <property type="component" value="Chromosome 8"/>
</dbReference>